<comment type="caution">
    <text evidence="2">The sequence shown here is derived from an EMBL/GenBank/DDBJ whole genome shotgun (WGS) entry which is preliminary data.</text>
</comment>
<dbReference type="STRING" id="1798705.A2563_05015"/>
<evidence type="ECO:0000313" key="2">
    <source>
        <dbReference type="EMBL" id="OGH92315.1"/>
    </source>
</evidence>
<protein>
    <recommendedName>
        <fullName evidence="1">Fibronectin type-III domain-containing protein</fullName>
    </recommendedName>
</protein>
<dbReference type="InterPro" id="IPR036116">
    <property type="entry name" value="FN3_sf"/>
</dbReference>
<dbReference type="PROSITE" id="PS50853">
    <property type="entry name" value="FN3"/>
    <property type="match status" value="1"/>
</dbReference>
<name>A0A1F6P822_9BACT</name>
<gene>
    <name evidence="2" type="ORF">A2563_05015</name>
</gene>
<dbReference type="InterPro" id="IPR002477">
    <property type="entry name" value="Peptidoglycan-bd-like"/>
</dbReference>
<dbReference type="SUPFAM" id="SSF49265">
    <property type="entry name" value="Fibronectin type III"/>
    <property type="match status" value="1"/>
</dbReference>
<proteinExistence type="predicted"/>
<reference evidence="2 3" key="1">
    <citation type="journal article" date="2016" name="Nat. Commun.">
        <title>Thousands of microbial genomes shed light on interconnected biogeochemical processes in an aquifer system.</title>
        <authorList>
            <person name="Anantharaman K."/>
            <person name="Brown C.T."/>
            <person name="Hug L.A."/>
            <person name="Sharon I."/>
            <person name="Castelle C.J."/>
            <person name="Probst A.J."/>
            <person name="Thomas B.C."/>
            <person name="Singh A."/>
            <person name="Wilkins M.J."/>
            <person name="Karaoz U."/>
            <person name="Brodie E.L."/>
            <person name="Williams K.H."/>
            <person name="Hubbard S.S."/>
            <person name="Banfield J.F."/>
        </authorList>
    </citation>
    <scope>NUCLEOTIDE SEQUENCE [LARGE SCALE GENOMIC DNA]</scope>
</reference>
<dbReference type="EMBL" id="MFRA01000006">
    <property type="protein sequence ID" value="OGH92315.1"/>
    <property type="molecule type" value="Genomic_DNA"/>
</dbReference>
<dbReference type="Gene3D" id="1.10.101.10">
    <property type="entry name" value="PGBD-like superfamily/PGBD"/>
    <property type="match status" value="1"/>
</dbReference>
<feature type="domain" description="Fibronectin type-III" evidence="1">
    <location>
        <begin position="44"/>
        <end position="137"/>
    </location>
</feature>
<evidence type="ECO:0000259" key="1">
    <source>
        <dbReference type="PROSITE" id="PS50853"/>
    </source>
</evidence>
<dbReference type="AlphaFoldDB" id="A0A1F6P822"/>
<dbReference type="Pfam" id="PF01471">
    <property type="entry name" value="PG_binding_1"/>
    <property type="match status" value="1"/>
</dbReference>
<dbReference type="InterPro" id="IPR003961">
    <property type="entry name" value="FN3_dom"/>
</dbReference>
<evidence type="ECO:0000313" key="3">
    <source>
        <dbReference type="Proteomes" id="UP000176634"/>
    </source>
</evidence>
<dbReference type="InterPro" id="IPR036365">
    <property type="entry name" value="PGBD-like_sf"/>
</dbReference>
<dbReference type="InterPro" id="IPR036366">
    <property type="entry name" value="PGBDSf"/>
</dbReference>
<organism evidence="2 3">
    <name type="scientific">Candidatus Magasanikbacteria bacterium RIFOXYD1_FULL_40_23</name>
    <dbReference type="NCBI Taxonomy" id="1798705"/>
    <lineage>
        <taxon>Bacteria</taxon>
        <taxon>Candidatus Magasanikiibacteriota</taxon>
    </lineage>
</organism>
<dbReference type="SMART" id="SM00060">
    <property type="entry name" value="FN3"/>
    <property type="match status" value="3"/>
</dbReference>
<dbReference type="Proteomes" id="UP000176634">
    <property type="component" value="Unassembled WGS sequence"/>
</dbReference>
<accession>A0A1F6P822</accession>
<sequence>MFASFLEKKMNITKRLAFVFLVGLLSLTFLIFKINNVYAAGALPPLGSTVTTTVLSAQSIRVTLVPDPASTSTVWSFAYSTNNVARTVVNVTTATTTLTYDFTGLATNTAYYLAVASGDGMTTSSYVTSSAVYTLAAAGVAPTVDTPAATSLYLTINAGSNPASTSYAIFNTTTGAFVGLTDTATGAATSSVDWQLASTWNPGGGLQITGLTANTSYQFVVIPRNGDGVAAATSTASTATTTLASTPSSASVTGVANGFNFSWSGDSTSYYAEDITVSINSGWTTDTTLSVGGINCGTTHSFRVKGRNGALVETDWSSTVSATTGACGSAILVNTTPAVPAIPAVPGVSPAVPAIPAVPGNQASSGSWDVPGASKASPVAVFVHTLRVGSKGEEVRALQAKLRELGYFKYPTDTGYFGGVTRAAVVAFQKAQGLKPFPGWVGPATRSTLNSL</sequence>
<dbReference type="SUPFAM" id="SSF47090">
    <property type="entry name" value="PGBD-like"/>
    <property type="match status" value="1"/>
</dbReference>